<dbReference type="Gene3D" id="1.10.150.210">
    <property type="entry name" value="Phosphoserine phosphatase, domain 2"/>
    <property type="match status" value="1"/>
</dbReference>
<evidence type="ECO:0000256" key="11">
    <source>
        <dbReference type="ARBA" id="ARBA00048731"/>
    </source>
</evidence>
<dbReference type="InterPro" id="IPR023214">
    <property type="entry name" value="HAD_sf"/>
</dbReference>
<dbReference type="STRING" id="1802055.A3A74_04985"/>
<reference evidence="13 14" key="1">
    <citation type="journal article" date="2016" name="Nat. Commun.">
        <title>Thousands of microbial genomes shed light on interconnected biogeochemical processes in an aquifer system.</title>
        <authorList>
            <person name="Anantharaman K."/>
            <person name="Brown C.T."/>
            <person name="Hug L.A."/>
            <person name="Sharon I."/>
            <person name="Castelle C.J."/>
            <person name="Probst A.J."/>
            <person name="Thomas B.C."/>
            <person name="Singh A."/>
            <person name="Wilkins M.J."/>
            <person name="Karaoz U."/>
            <person name="Brodie E.L."/>
            <person name="Williams K.H."/>
            <person name="Hubbard S.S."/>
            <person name="Banfield J.F."/>
        </authorList>
    </citation>
    <scope>NUCLEOTIDE SEQUENCE [LARGE SCALE GENOMIC DNA]</scope>
</reference>
<dbReference type="GO" id="GO:0051287">
    <property type="term" value="F:NAD binding"/>
    <property type="evidence" value="ECO:0007669"/>
    <property type="project" value="InterPro"/>
</dbReference>
<dbReference type="InterPro" id="IPR036291">
    <property type="entry name" value="NAD(P)-bd_dom_sf"/>
</dbReference>
<evidence type="ECO:0000256" key="1">
    <source>
        <dbReference type="ARBA" id="ARBA00003800"/>
    </source>
</evidence>
<dbReference type="SUPFAM" id="SSF56784">
    <property type="entry name" value="HAD-like"/>
    <property type="match status" value="1"/>
</dbReference>
<dbReference type="PROSITE" id="PS51671">
    <property type="entry name" value="ACT"/>
    <property type="match status" value="1"/>
</dbReference>
<dbReference type="SUPFAM" id="SSF55021">
    <property type="entry name" value="ACT-like"/>
    <property type="match status" value="1"/>
</dbReference>
<comment type="catalytic activity">
    <reaction evidence="11">
        <text>(2R)-3-phosphoglycerate + NAD(+) = 3-phosphooxypyruvate + NADH + H(+)</text>
        <dbReference type="Rhea" id="RHEA:12641"/>
        <dbReference type="ChEBI" id="CHEBI:15378"/>
        <dbReference type="ChEBI" id="CHEBI:18110"/>
        <dbReference type="ChEBI" id="CHEBI:57540"/>
        <dbReference type="ChEBI" id="CHEBI:57945"/>
        <dbReference type="ChEBI" id="CHEBI:58272"/>
        <dbReference type="EC" id="1.1.1.95"/>
    </reaction>
</comment>
<comment type="caution">
    <text evidence="13">The sequence shown here is derived from an EMBL/GenBank/DDBJ whole genome shotgun (WGS) entry which is preliminary data.</text>
</comment>
<evidence type="ECO:0000313" key="13">
    <source>
        <dbReference type="EMBL" id="OGK42095.1"/>
    </source>
</evidence>
<dbReference type="InterPro" id="IPR029752">
    <property type="entry name" value="D-isomer_DH_CS1"/>
</dbReference>
<dbReference type="GO" id="GO:0004617">
    <property type="term" value="F:phosphoglycerate dehydrogenase activity"/>
    <property type="evidence" value="ECO:0007669"/>
    <property type="project" value="UniProtKB-EC"/>
</dbReference>
<dbReference type="Gene3D" id="3.40.50.1000">
    <property type="entry name" value="HAD superfamily/HAD-like"/>
    <property type="match status" value="1"/>
</dbReference>
<dbReference type="SUPFAM" id="SSF52283">
    <property type="entry name" value="Formate/glycerate dehydrogenase catalytic domain-like"/>
    <property type="match status" value="1"/>
</dbReference>
<evidence type="ECO:0000256" key="4">
    <source>
        <dbReference type="ARBA" id="ARBA00013001"/>
    </source>
</evidence>
<comment type="similarity">
    <text evidence="3">Belongs to the D-isomer specific 2-hydroxyacid dehydrogenase family.</text>
</comment>
<dbReference type="Gene3D" id="3.40.50.720">
    <property type="entry name" value="NAD(P)-binding Rossmann-like Domain"/>
    <property type="match status" value="2"/>
</dbReference>
<evidence type="ECO:0000313" key="14">
    <source>
        <dbReference type="Proteomes" id="UP000179270"/>
    </source>
</evidence>
<dbReference type="PANTHER" id="PTHR43761:SF1">
    <property type="entry name" value="D-ISOMER SPECIFIC 2-HYDROXYACID DEHYDROGENASE CATALYTIC DOMAIN-CONTAINING PROTEIN-RELATED"/>
    <property type="match status" value="1"/>
</dbReference>
<organism evidence="13 14">
    <name type="scientific">Candidatus Roizmanbacteria bacterium RIFCSPLOWO2_01_FULL_35_13</name>
    <dbReference type="NCBI Taxonomy" id="1802055"/>
    <lineage>
        <taxon>Bacteria</taxon>
        <taxon>Candidatus Roizmaniibacteriota</taxon>
    </lineage>
</organism>
<keyword evidence="8" id="KW-0520">NAD</keyword>
<evidence type="ECO:0000259" key="12">
    <source>
        <dbReference type="PROSITE" id="PS51671"/>
    </source>
</evidence>
<dbReference type="PROSITE" id="PS00671">
    <property type="entry name" value="D_2_HYDROXYACID_DH_3"/>
    <property type="match status" value="1"/>
</dbReference>
<evidence type="ECO:0000256" key="6">
    <source>
        <dbReference type="ARBA" id="ARBA00021582"/>
    </source>
</evidence>
<dbReference type="CDD" id="cd04901">
    <property type="entry name" value="ACT_3PGDH"/>
    <property type="match status" value="1"/>
</dbReference>
<dbReference type="UniPathway" id="UPA00135">
    <property type="reaction ID" value="UER00196"/>
</dbReference>
<dbReference type="EC" id="1.1.1.95" evidence="5"/>
<dbReference type="PANTHER" id="PTHR43761">
    <property type="entry name" value="D-ISOMER SPECIFIC 2-HYDROXYACID DEHYDROGENASE FAMILY PROTEIN (AFU_ORTHOLOGUE AFUA_1G13630)"/>
    <property type="match status" value="1"/>
</dbReference>
<evidence type="ECO:0000256" key="8">
    <source>
        <dbReference type="ARBA" id="ARBA00023027"/>
    </source>
</evidence>
<dbReference type="InterPro" id="IPR045865">
    <property type="entry name" value="ACT-like_dom_sf"/>
</dbReference>
<gene>
    <name evidence="13" type="ORF">A3A74_04985</name>
</gene>
<dbReference type="InterPro" id="IPR006140">
    <property type="entry name" value="D-isomer_DH_NAD-bd"/>
</dbReference>
<dbReference type="FunFam" id="3.40.50.720:FF:000041">
    <property type="entry name" value="D-3-phosphoglycerate dehydrogenase"/>
    <property type="match status" value="1"/>
</dbReference>
<dbReference type="GO" id="GO:0006564">
    <property type="term" value="P:L-serine biosynthetic process"/>
    <property type="evidence" value="ECO:0007669"/>
    <property type="project" value="UniProtKB-ARBA"/>
</dbReference>
<dbReference type="InterPro" id="IPR054480">
    <property type="entry name" value="AHAS_small-like_ACT"/>
</dbReference>
<keyword evidence="7" id="KW-0560">Oxidoreductase</keyword>
<dbReference type="GO" id="GO:0047545">
    <property type="term" value="F:(S)-2-hydroxyglutarate dehydrogenase activity"/>
    <property type="evidence" value="ECO:0007669"/>
    <property type="project" value="UniProtKB-ARBA"/>
</dbReference>
<dbReference type="InterPro" id="IPR036412">
    <property type="entry name" value="HAD-like_sf"/>
</dbReference>
<dbReference type="NCBIfam" id="TIGR01488">
    <property type="entry name" value="HAD-SF-IB"/>
    <property type="match status" value="1"/>
</dbReference>
<dbReference type="InterPro" id="IPR029753">
    <property type="entry name" value="D-isomer_DH_CS"/>
</dbReference>
<evidence type="ECO:0000256" key="7">
    <source>
        <dbReference type="ARBA" id="ARBA00023002"/>
    </source>
</evidence>
<dbReference type="Pfam" id="PF22629">
    <property type="entry name" value="ACT_AHAS_ss"/>
    <property type="match status" value="1"/>
</dbReference>
<dbReference type="Pfam" id="PF00389">
    <property type="entry name" value="2-Hacid_dh"/>
    <property type="match status" value="1"/>
</dbReference>
<evidence type="ECO:0000256" key="9">
    <source>
        <dbReference type="ARBA" id="ARBA00030455"/>
    </source>
</evidence>
<evidence type="ECO:0000256" key="5">
    <source>
        <dbReference type="ARBA" id="ARBA00013143"/>
    </source>
</evidence>
<sequence>MKIKKAIKYFIIDFDSTFVQSEGLEELAVVALKKNPDRELTIKKIKEITNLGMDGKILYDESLRKRLKLLHGNKLHINQVVNILKKKISLSIKRNRPFFKLFKDNIYIISGGFKEFILPIVKTFGIKKSHIFANTFVLDRAGKIVGLDSKNPLSQHGGKVKVVKNLRLTGETIVVGDGYSDYEIKAMGAAKHFIAFTENVYREIVVQKADRVVSSFDEFLYVNNLPMSISYPKSKVKVLLLENINNQAVTDFEHEGYKVEYYEKSLSKFEILNKLKDIRILGVRSRTNIDKEIIDQGQKLLTIGAFCIGTNQINLQKAALEGIAVFNAPYSNTRSVVEMILGEIIMLSRGIFAKSIKLHQGIWDKSTAGSFEVRGKKLGIIGYGNIGSQLSTLAESLGMHVYFFDVVERMPLGNAEQCNNLKDLLSISDIITVHVDGNSDNIHLISENEFNLMKDGVIFLNASRGFVVDLKALEKNLRSGKVRGAAIDVFPNEPKGAGEAYVSRLQGMQNVILTPHIGGSTIEAQKNIGVFVAGKIIDYINAGNTHLSVNFPNIHLPKQGNFHRLLHVHRNIPGMLASINSTLARFHINIEGQYLKTTEDIGYAITDVNKFYDKQTIKELKTIENTIRFRLLY</sequence>
<evidence type="ECO:0000256" key="3">
    <source>
        <dbReference type="ARBA" id="ARBA00005854"/>
    </source>
</evidence>
<dbReference type="CDD" id="cd12176">
    <property type="entry name" value="PGDH_3"/>
    <property type="match status" value="1"/>
</dbReference>
<dbReference type="EMBL" id="MGAF01000011">
    <property type="protein sequence ID" value="OGK42095.1"/>
    <property type="molecule type" value="Genomic_DNA"/>
</dbReference>
<dbReference type="PROSITE" id="PS00065">
    <property type="entry name" value="D_2_HYDROXYACID_DH_1"/>
    <property type="match status" value="1"/>
</dbReference>
<comment type="function">
    <text evidence="1">Catalyzes the reversible oxidation of 3-phospho-D-glycerate to 3-phosphonooxypyruvate, the first step of the phosphorylated L-serine biosynthesis pathway. Also catalyzes the reversible oxidation of 2-hydroxyglutarate to 2-oxoglutarate.</text>
</comment>
<dbReference type="InterPro" id="IPR006139">
    <property type="entry name" value="D-isomer_2_OHA_DH_cat_dom"/>
</dbReference>
<proteinExistence type="inferred from homology"/>
<dbReference type="NCBIfam" id="NF008759">
    <property type="entry name" value="PRK11790.1"/>
    <property type="match status" value="1"/>
</dbReference>
<dbReference type="SUPFAM" id="SSF51735">
    <property type="entry name" value="NAD(P)-binding Rossmann-fold domains"/>
    <property type="match status" value="1"/>
</dbReference>
<dbReference type="EC" id="1.1.1.399" evidence="4"/>
<dbReference type="InterPro" id="IPR050418">
    <property type="entry name" value="D-iso_2-hydroxyacid_DH_PdxB"/>
</dbReference>
<dbReference type="Pfam" id="PF02826">
    <property type="entry name" value="2-Hacid_dh_C"/>
    <property type="match status" value="1"/>
</dbReference>
<comment type="pathway">
    <text evidence="2">Amino-acid biosynthesis; L-serine biosynthesis; L-serine from 3-phospho-D-glycerate: step 1/3.</text>
</comment>
<protein>
    <recommendedName>
        <fullName evidence="6">D-3-phosphoglycerate dehydrogenase</fullName>
        <ecNumber evidence="4">1.1.1.399</ecNumber>
        <ecNumber evidence="5">1.1.1.95</ecNumber>
    </recommendedName>
    <alternativeName>
        <fullName evidence="9">2-oxoglutarate reductase</fullName>
    </alternativeName>
</protein>
<name>A0A1F7IFH5_9BACT</name>
<evidence type="ECO:0000256" key="2">
    <source>
        <dbReference type="ARBA" id="ARBA00005216"/>
    </source>
</evidence>
<evidence type="ECO:0000256" key="10">
    <source>
        <dbReference type="ARBA" id="ARBA00048126"/>
    </source>
</evidence>
<comment type="catalytic activity">
    <reaction evidence="10">
        <text>(R)-2-hydroxyglutarate + NAD(+) = 2-oxoglutarate + NADH + H(+)</text>
        <dbReference type="Rhea" id="RHEA:49612"/>
        <dbReference type="ChEBI" id="CHEBI:15378"/>
        <dbReference type="ChEBI" id="CHEBI:15801"/>
        <dbReference type="ChEBI" id="CHEBI:16810"/>
        <dbReference type="ChEBI" id="CHEBI:57540"/>
        <dbReference type="ChEBI" id="CHEBI:57945"/>
        <dbReference type="EC" id="1.1.1.399"/>
    </reaction>
</comment>
<dbReference type="Proteomes" id="UP000179270">
    <property type="component" value="Unassembled WGS sequence"/>
</dbReference>
<dbReference type="InterPro" id="IPR002912">
    <property type="entry name" value="ACT_dom"/>
</dbReference>
<dbReference type="AlphaFoldDB" id="A0A1F7IFH5"/>
<dbReference type="Gene3D" id="3.30.70.260">
    <property type="match status" value="1"/>
</dbReference>
<feature type="domain" description="ACT" evidence="12">
    <location>
        <begin position="564"/>
        <end position="633"/>
    </location>
</feature>
<accession>A0A1F7IFH5</accession>